<feature type="signal peptide" evidence="1">
    <location>
        <begin position="1"/>
        <end position="22"/>
    </location>
</feature>
<dbReference type="RefSeq" id="WP_112653090.1">
    <property type="nucleotide sequence ID" value="NZ_CP043451.1"/>
</dbReference>
<evidence type="ECO:0008006" key="6">
    <source>
        <dbReference type="Google" id="ProtNLM"/>
    </source>
</evidence>
<dbReference type="Proteomes" id="UP000250557">
    <property type="component" value="Chromosome"/>
</dbReference>
<name>A0AAE6MKU7_9SPHI</name>
<dbReference type="EMBL" id="CP043451">
    <property type="protein sequence ID" value="QEM07203.1"/>
    <property type="molecule type" value="Genomic_DNA"/>
</dbReference>
<keyword evidence="1" id="KW-0732">Signal</keyword>
<feature type="chain" id="PRO_5042235535" description="Peptidylprolyl isomerase" evidence="1">
    <location>
        <begin position="23"/>
        <end position="189"/>
    </location>
</feature>
<evidence type="ECO:0000256" key="1">
    <source>
        <dbReference type="SAM" id="SignalP"/>
    </source>
</evidence>
<proteinExistence type="predicted"/>
<dbReference type="AlphaFoldDB" id="A0AAE6MKU7"/>
<evidence type="ECO:0000313" key="5">
    <source>
        <dbReference type="Proteomes" id="UP000663940"/>
    </source>
</evidence>
<dbReference type="SUPFAM" id="SSF48439">
    <property type="entry name" value="Protein prenylyltransferase"/>
    <property type="match status" value="1"/>
</dbReference>
<evidence type="ECO:0000313" key="3">
    <source>
        <dbReference type="EMBL" id="QTE50245.1"/>
    </source>
</evidence>
<keyword evidence="5" id="KW-1185">Reference proteome</keyword>
<accession>A0AAE6MKU7</accession>
<gene>
    <name evidence="2" type="ORF">DIU31_028265</name>
    <name evidence="3" type="ORF">J3L21_32745</name>
</gene>
<dbReference type="Proteomes" id="UP000663940">
    <property type="component" value="Chromosome"/>
</dbReference>
<evidence type="ECO:0000313" key="2">
    <source>
        <dbReference type="EMBL" id="QEM07203.1"/>
    </source>
</evidence>
<sequence>MKNALKKIFLVGILVNCATAFAQLPTRIVSGKLLINDGSLTPRPDKYAKLADSLDKKLKASPKDTTCLFYRALLLDRFNEQLAKPSPGEKGALENLQQAANLVEKAISLKMEDFRLKVLRAQIYKDLCYRFGADQSWQFNAKQVIERRKLFNSYKQLTNKFYDELAEIDKDNSYDYQKLKETSEYPIKS</sequence>
<evidence type="ECO:0000313" key="4">
    <source>
        <dbReference type="Proteomes" id="UP000250557"/>
    </source>
</evidence>
<dbReference type="EMBL" id="CP071880">
    <property type="protein sequence ID" value="QTE50245.1"/>
    <property type="molecule type" value="Genomic_DNA"/>
</dbReference>
<organism evidence="2 4">
    <name type="scientific">Mucilaginibacter rubeus</name>
    <dbReference type="NCBI Taxonomy" id="2027860"/>
    <lineage>
        <taxon>Bacteria</taxon>
        <taxon>Pseudomonadati</taxon>
        <taxon>Bacteroidota</taxon>
        <taxon>Sphingobacteriia</taxon>
        <taxon>Sphingobacteriales</taxon>
        <taxon>Sphingobacteriaceae</taxon>
        <taxon>Mucilaginibacter</taxon>
    </lineage>
</organism>
<reference evidence="3 5" key="2">
    <citation type="submission" date="2021-03" db="EMBL/GenBank/DDBJ databases">
        <title>Mucilaginibacter strains isolated from gold and copper mining confer multi heavy-metal resistance.</title>
        <authorList>
            <person name="Li Y."/>
        </authorList>
    </citation>
    <scope>NUCLEOTIDE SEQUENCE [LARGE SCALE GENOMIC DNA]</scope>
    <source>
        <strain evidence="3 5">P2-4</strain>
    </source>
</reference>
<protein>
    <recommendedName>
        <fullName evidence="6">Peptidylprolyl isomerase</fullName>
    </recommendedName>
</protein>
<reference evidence="2 4" key="1">
    <citation type="submission" date="2019-08" db="EMBL/GenBank/DDBJ databases">
        <title>Comparative genome analysis confer to the adaptation heavy metal polluted environment.</title>
        <authorList>
            <person name="Li Y."/>
        </authorList>
    </citation>
    <scope>NUCLEOTIDE SEQUENCE [LARGE SCALE GENOMIC DNA]</scope>
    <source>
        <strain evidence="2 4">P2</strain>
    </source>
</reference>